<gene>
    <name evidence="2" type="ORF">U9M48_026153</name>
</gene>
<dbReference type="AlphaFoldDB" id="A0AAQ3WYH8"/>
<keyword evidence="3" id="KW-1185">Reference proteome</keyword>
<proteinExistence type="predicted"/>
<feature type="compositionally biased region" description="Basic and acidic residues" evidence="1">
    <location>
        <begin position="82"/>
        <end position="93"/>
    </location>
</feature>
<evidence type="ECO:0000256" key="1">
    <source>
        <dbReference type="SAM" id="MobiDB-lite"/>
    </source>
</evidence>
<evidence type="ECO:0000313" key="2">
    <source>
        <dbReference type="EMBL" id="WVZ78445.1"/>
    </source>
</evidence>
<feature type="region of interest" description="Disordered" evidence="1">
    <location>
        <begin position="41"/>
        <end position="111"/>
    </location>
</feature>
<feature type="compositionally biased region" description="Basic and acidic residues" evidence="1">
    <location>
        <begin position="52"/>
        <end position="65"/>
    </location>
</feature>
<dbReference type="EMBL" id="CP144750">
    <property type="protein sequence ID" value="WVZ78445.1"/>
    <property type="molecule type" value="Genomic_DNA"/>
</dbReference>
<evidence type="ECO:0000313" key="3">
    <source>
        <dbReference type="Proteomes" id="UP001341281"/>
    </source>
</evidence>
<name>A0AAQ3WYH8_PASNO</name>
<protein>
    <submittedName>
        <fullName evidence="2">Uncharacterized protein</fullName>
    </submittedName>
</protein>
<dbReference type="Proteomes" id="UP001341281">
    <property type="component" value="Chromosome 06"/>
</dbReference>
<reference evidence="2 3" key="1">
    <citation type="submission" date="2024-02" db="EMBL/GenBank/DDBJ databases">
        <title>High-quality chromosome-scale genome assembly of Pensacola bahiagrass (Paspalum notatum Flugge var. saurae).</title>
        <authorList>
            <person name="Vega J.M."/>
            <person name="Podio M."/>
            <person name="Orjuela J."/>
            <person name="Siena L.A."/>
            <person name="Pessino S.C."/>
            <person name="Combes M.C."/>
            <person name="Mariac C."/>
            <person name="Albertini E."/>
            <person name="Pupilli F."/>
            <person name="Ortiz J.P.A."/>
            <person name="Leblanc O."/>
        </authorList>
    </citation>
    <scope>NUCLEOTIDE SEQUENCE [LARGE SCALE GENOMIC DNA]</scope>
    <source>
        <strain evidence="2">R1</strain>
        <tissue evidence="2">Leaf</tissue>
    </source>
</reference>
<sequence length="111" mass="12153">MGRVPEKVAPAVRRSTRCPRSTAPDQAVLAAEQVADGVGEAVQTRGEAGQLRPERVVEAGGDRVDGGGARARWAQHPRRRRAPDEPHVDDAKLPRAHPLQQYLKNGRKRKP</sequence>
<organism evidence="2 3">
    <name type="scientific">Paspalum notatum var. saurae</name>
    <dbReference type="NCBI Taxonomy" id="547442"/>
    <lineage>
        <taxon>Eukaryota</taxon>
        <taxon>Viridiplantae</taxon>
        <taxon>Streptophyta</taxon>
        <taxon>Embryophyta</taxon>
        <taxon>Tracheophyta</taxon>
        <taxon>Spermatophyta</taxon>
        <taxon>Magnoliopsida</taxon>
        <taxon>Liliopsida</taxon>
        <taxon>Poales</taxon>
        <taxon>Poaceae</taxon>
        <taxon>PACMAD clade</taxon>
        <taxon>Panicoideae</taxon>
        <taxon>Andropogonodae</taxon>
        <taxon>Paspaleae</taxon>
        <taxon>Paspalinae</taxon>
        <taxon>Paspalum</taxon>
    </lineage>
</organism>
<accession>A0AAQ3WYH8</accession>
<feature type="region of interest" description="Disordered" evidence="1">
    <location>
        <begin position="1"/>
        <end position="25"/>
    </location>
</feature>